<dbReference type="NCBIfam" id="TIGR01856">
    <property type="entry name" value="hisJ_fam"/>
    <property type="match status" value="1"/>
</dbReference>
<evidence type="ECO:0000313" key="11">
    <source>
        <dbReference type="Proteomes" id="UP000006008"/>
    </source>
</evidence>
<evidence type="ECO:0000256" key="4">
    <source>
        <dbReference type="ARBA" id="ARBA00022605"/>
    </source>
</evidence>
<keyword evidence="4 8" id="KW-0028">Amino-acid biosynthesis</keyword>
<dbReference type="STRING" id="742725.HMPREF9450_01843"/>
<dbReference type="InterPro" id="IPR016195">
    <property type="entry name" value="Pol/histidinol_Pase-like"/>
</dbReference>
<dbReference type="InterPro" id="IPR004013">
    <property type="entry name" value="PHP_dom"/>
</dbReference>
<feature type="domain" description="PHP" evidence="9">
    <location>
        <begin position="7"/>
        <end position="209"/>
    </location>
</feature>
<organism evidence="10 11">
    <name type="scientific">Alistipes indistinctus YIT 12060</name>
    <dbReference type="NCBI Taxonomy" id="742725"/>
    <lineage>
        <taxon>Bacteria</taxon>
        <taxon>Pseudomonadati</taxon>
        <taxon>Bacteroidota</taxon>
        <taxon>Bacteroidia</taxon>
        <taxon>Bacteroidales</taxon>
        <taxon>Rikenellaceae</taxon>
        <taxon>Alistipes</taxon>
    </lineage>
</organism>
<dbReference type="Pfam" id="PF02811">
    <property type="entry name" value="PHP"/>
    <property type="match status" value="1"/>
</dbReference>
<evidence type="ECO:0000256" key="5">
    <source>
        <dbReference type="ARBA" id="ARBA00022801"/>
    </source>
</evidence>
<evidence type="ECO:0000313" key="10">
    <source>
        <dbReference type="EMBL" id="EHB91794.1"/>
    </source>
</evidence>
<comment type="caution">
    <text evidence="10">The sequence shown here is derived from an EMBL/GenBank/DDBJ whole genome shotgun (WGS) entry which is preliminary data.</text>
</comment>
<dbReference type="RefSeq" id="WP_009134649.1">
    <property type="nucleotide sequence ID" value="NZ_CP102250.1"/>
</dbReference>
<evidence type="ECO:0000256" key="6">
    <source>
        <dbReference type="ARBA" id="ARBA00023102"/>
    </source>
</evidence>
<comment type="catalytic activity">
    <reaction evidence="7 8">
        <text>L-histidinol phosphate + H2O = L-histidinol + phosphate</text>
        <dbReference type="Rhea" id="RHEA:14465"/>
        <dbReference type="ChEBI" id="CHEBI:15377"/>
        <dbReference type="ChEBI" id="CHEBI:43474"/>
        <dbReference type="ChEBI" id="CHEBI:57699"/>
        <dbReference type="ChEBI" id="CHEBI:57980"/>
        <dbReference type="EC" id="3.1.3.15"/>
    </reaction>
</comment>
<evidence type="ECO:0000256" key="1">
    <source>
        <dbReference type="ARBA" id="ARBA00004970"/>
    </source>
</evidence>
<dbReference type="Gene3D" id="3.20.20.140">
    <property type="entry name" value="Metal-dependent hydrolases"/>
    <property type="match status" value="1"/>
</dbReference>
<dbReference type="AlphaFoldDB" id="G5HB28"/>
<sequence length="281" mass="32142">MNNLTNYHSHTSFCDGKAPMEAFIAEAVRQGFTSYGVSSHAPLPFRTRWTIDDREQTGLYLQEFARLKRLYGDRIELYVGLEIDYMDEDQQPANDYFQSLPLDYRIGSVHLLHSTQGEIVDIDTRPEVFREHVRLHLGGDLKRVVLAYFDKLMRMIGRGGFDFIGHADKISYNVSCCEPDILGQQWYKDKISEYFTFIAEKGAMIEVNTKTLHRNGFLYPNKEHFGLIRTLGIPVVVNSDAHLPELINSGRPEALRLLKASGIGAVWQLERGVWTEVPIGE</sequence>
<dbReference type="GO" id="GO:0000105">
    <property type="term" value="P:L-histidine biosynthetic process"/>
    <property type="evidence" value="ECO:0007669"/>
    <property type="project" value="UniProtKB-UniRule"/>
</dbReference>
<gene>
    <name evidence="10" type="ORF">HMPREF9450_01843</name>
</gene>
<keyword evidence="6 8" id="KW-0368">Histidine biosynthesis</keyword>
<dbReference type="SUPFAM" id="SSF89550">
    <property type="entry name" value="PHP domain-like"/>
    <property type="match status" value="1"/>
</dbReference>
<evidence type="ECO:0000256" key="2">
    <source>
        <dbReference type="ARBA" id="ARBA00009152"/>
    </source>
</evidence>
<dbReference type="InterPro" id="IPR010140">
    <property type="entry name" value="Histidinol_P_phosphatase_HisJ"/>
</dbReference>
<accession>G5HB28</accession>
<comment type="pathway">
    <text evidence="1 8">Amino-acid biosynthesis; L-histidine biosynthesis; L-histidine from 5-phospho-alpha-D-ribose 1-diphosphate: step 8/9.</text>
</comment>
<dbReference type="PANTHER" id="PTHR21039:SF0">
    <property type="entry name" value="HISTIDINOL-PHOSPHATASE"/>
    <property type="match status" value="1"/>
</dbReference>
<dbReference type="GeneID" id="92815130"/>
<dbReference type="Proteomes" id="UP000006008">
    <property type="component" value="Unassembled WGS sequence"/>
</dbReference>
<dbReference type="GO" id="GO:0005737">
    <property type="term" value="C:cytoplasm"/>
    <property type="evidence" value="ECO:0007669"/>
    <property type="project" value="TreeGrafter"/>
</dbReference>
<keyword evidence="11" id="KW-1185">Reference proteome</keyword>
<evidence type="ECO:0000256" key="3">
    <source>
        <dbReference type="ARBA" id="ARBA00013085"/>
    </source>
</evidence>
<dbReference type="HOGENOM" id="CLU_054611_2_1_10"/>
<dbReference type="EC" id="3.1.3.15" evidence="3 8"/>
<proteinExistence type="inferred from homology"/>
<evidence type="ECO:0000256" key="7">
    <source>
        <dbReference type="ARBA" id="ARBA00049158"/>
    </source>
</evidence>
<comment type="similarity">
    <text evidence="2 8">Belongs to the PHP hydrolase family. HisK subfamily.</text>
</comment>
<dbReference type="GO" id="GO:0004401">
    <property type="term" value="F:histidinol-phosphatase activity"/>
    <property type="evidence" value="ECO:0007669"/>
    <property type="project" value="UniProtKB-UniRule"/>
</dbReference>
<dbReference type="CDD" id="cd12110">
    <property type="entry name" value="PHP_HisPPase_Hisj_like"/>
    <property type="match status" value="1"/>
</dbReference>
<dbReference type="UniPathway" id="UPA00031">
    <property type="reaction ID" value="UER00013"/>
</dbReference>
<dbReference type="PANTHER" id="PTHR21039">
    <property type="entry name" value="HISTIDINOL PHOSPHATASE-RELATED"/>
    <property type="match status" value="1"/>
</dbReference>
<reference evidence="10 11" key="1">
    <citation type="submission" date="2011-08" db="EMBL/GenBank/DDBJ databases">
        <title>The Genome Sequence of Alistipes indistinctus YIT 12060.</title>
        <authorList>
            <consortium name="The Broad Institute Genome Sequencing Platform"/>
            <person name="Earl A."/>
            <person name="Ward D."/>
            <person name="Feldgarden M."/>
            <person name="Gevers D."/>
            <person name="Morotomi M."/>
            <person name="Young S.K."/>
            <person name="Zeng Q."/>
            <person name="Gargeya S."/>
            <person name="Fitzgerald M."/>
            <person name="Haas B."/>
            <person name="Abouelleil A."/>
            <person name="Alvarado L."/>
            <person name="Arachchi H.M."/>
            <person name="Berlin A."/>
            <person name="Brown A."/>
            <person name="Chapman S.B."/>
            <person name="Chen Z."/>
            <person name="Dunbar C."/>
            <person name="Freedman E."/>
            <person name="Gearin G."/>
            <person name="Gellesch M."/>
            <person name="Goldberg J."/>
            <person name="Griggs A."/>
            <person name="Gujja S."/>
            <person name="Heiman D."/>
            <person name="Howarth C."/>
            <person name="Larson L."/>
            <person name="Lui A."/>
            <person name="MacDonald P.J.P."/>
            <person name="Montmayeur A."/>
            <person name="Murphy C."/>
            <person name="Neiman D."/>
            <person name="Pearson M."/>
            <person name="Priest M."/>
            <person name="Roberts A."/>
            <person name="Saif S."/>
            <person name="Shea T."/>
            <person name="Shenoy N."/>
            <person name="Sisk P."/>
            <person name="Stolte C."/>
            <person name="Sykes S."/>
            <person name="Wortman J."/>
            <person name="Nusbaum C."/>
            <person name="Birren B."/>
        </authorList>
    </citation>
    <scope>NUCLEOTIDE SEQUENCE [LARGE SCALE GENOMIC DNA]</scope>
    <source>
        <strain evidence="10 11">YIT 12060</strain>
    </source>
</reference>
<dbReference type="eggNOG" id="COG1387">
    <property type="taxonomic scope" value="Bacteria"/>
</dbReference>
<dbReference type="EMBL" id="ADLD01000013">
    <property type="protein sequence ID" value="EHB91794.1"/>
    <property type="molecule type" value="Genomic_DNA"/>
</dbReference>
<protein>
    <recommendedName>
        <fullName evidence="3 8">Histidinol-phosphatase</fullName>
        <shortName evidence="8">HolPase</shortName>
        <ecNumber evidence="3 8">3.1.3.15</ecNumber>
    </recommendedName>
</protein>
<dbReference type="PATRIC" id="fig|742725.3.peg.1939"/>
<keyword evidence="5 8" id="KW-0378">Hydrolase</keyword>
<evidence type="ECO:0000256" key="8">
    <source>
        <dbReference type="RuleBase" id="RU366003"/>
    </source>
</evidence>
<dbReference type="OrthoDB" id="9775255at2"/>
<name>G5HB28_9BACT</name>
<evidence type="ECO:0000259" key="9">
    <source>
        <dbReference type="Pfam" id="PF02811"/>
    </source>
</evidence>